<protein>
    <submittedName>
        <fullName evidence="1">Uncharacterized protein</fullName>
    </submittedName>
</protein>
<evidence type="ECO:0000313" key="1">
    <source>
        <dbReference type="EMBL" id="KAG4420741.1"/>
    </source>
</evidence>
<keyword evidence="2" id="KW-1185">Reference proteome</keyword>
<dbReference type="EMBL" id="JAFJYH010000078">
    <property type="protein sequence ID" value="KAG4420741.1"/>
    <property type="molecule type" value="Genomic_DNA"/>
</dbReference>
<reference evidence="1" key="1">
    <citation type="submission" date="2021-02" db="EMBL/GenBank/DDBJ databases">
        <title>Genome sequence Cadophora malorum strain M34.</title>
        <authorList>
            <person name="Stefanovic E."/>
            <person name="Vu D."/>
            <person name="Scully C."/>
            <person name="Dijksterhuis J."/>
            <person name="Roader J."/>
            <person name="Houbraken J."/>
        </authorList>
    </citation>
    <scope>NUCLEOTIDE SEQUENCE</scope>
    <source>
        <strain evidence="1">M34</strain>
    </source>
</reference>
<accession>A0A8H7TKT3</accession>
<gene>
    <name evidence="1" type="ORF">IFR04_006127</name>
</gene>
<comment type="caution">
    <text evidence="1">The sequence shown here is derived from an EMBL/GenBank/DDBJ whole genome shotgun (WGS) entry which is preliminary data.</text>
</comment>
<proteinExistence type="predicted"/>
<sequence>MEESSDDASCEIGTGKYQSSVGTWALTPPLQSSGQLTMFFTSFAETRGFLSLILCIANAIAVNVAPNVYLGGIEGLALKEGLDTDGPESTPAIRTSGLCSLPVVEEAYAGEPIYPSDPMADALVQTQSFLAKADKIGRLEMVRSNDLTVQKPQDHRMPVYHKPV</sequence>
<dbReference type="Proteomes" id="UP000664132">
    <property type="component" value="Unassembled WGS sequence"/>
</dbReference>
<name>A0A8H7TKT3_9HELO</name>
<dbReference type="AlphaFoldDB" id="A0A8H7TKT3"/>
<evidence type="ECO:0000313" key="2">
    <source>
        <dbReference type="Proteomes" id="UP000664132"/>
    </source>
</evidence>
<organism evidence="1 2">
    <name type="scientific">Cadophora malorum</name>
    <dbReference type="NCBI Taxonomy" id="108018"/>
    <lineage>
        <taxon>Eukaryota</taxon>
        <taxon>Fungi</taxon>
        <taxon>Dikarya</taxon>
        <taxon>Ascomycota</taxon>
        <taxon>Pezizomycotina</taxon>
        <taxon>Leotiomycetes</taxon>
        <taxon>Helotiales</taxon>
        <taxon>Ploettnerulaceae</taxon>
        <taxon>Cadophora</taxon>
    </lineage>
</organism>